<organism evidence="2 3">
    <name type="scientific">Prorocentrum cordatum</name>
    <dbReference type="NCBI Taxonomy" id="2364126"/>
    <lineage>
        <taxon>Eukaryota</taxon>
        <taxon>Sar</taxon>
        <taxon>Alveolata</taxon>
        <taxon>Dinophyceae</taxon>
        <taxon>Prorocentrales</taxon>
        <taxon>Prorocentraceae</taxon>
        <taxon>Prorocentrum</taxon>
    </lineage>
</organism>
<proteinExistence type="predicted"/>
<name>A0ABN9U959_9DINO</name>
<feature type="region of interest" description="Disordered" evidence="1">
    <location>
        <begin position="1"/>
        <end position="21"/>
    </location>
</feature>
<accession>A0ABN9U959</accession>
<protein>
    <submittedName>
        <fullName evidence="2">Uncharacterized protein</fullName>
    </submittedName>
</protein>
<evidence type="ECO:0000313" key="3">
    <source>
        <dbReference type="Proteomes" id="UP001189429"/>
    </source>
</evidence>
<dbReference type="Proteomes" id="UP001189429">
    <property type="component" value="Unassembled WGS sequence"/>
</dbReference>
<feature type="region of interest" description="Disordered" evidence="1">
    <location>
        <begin position="481"/>
        <end position="608"/>
    </location>
</feature>
<comment type="caution">
    <text evidence="2">The sequence shown here is derived from an EMBL/GenBank/DDBJ whole genome shotgun (WGS) entry which is preliminary data.</text>
</comment>
<evidence type="ECO:0000313" key="2">
    <source>
        <dbReference type="EMBL" id="CAK0855527.1"/>
    </source>
</evidence>
<evidence type="ECO:0000256" key="1">
    <source>
        <dbReference type="SAM" id="MobiDB-lite"/>
    </source>
</evidence>
<keyword evidence="3" id="KW-1185">Reference proteome</keyword>
<sequence>MASLTSGGIEPMGEITGGDESATDQIKNTWLHMAVAQPYTCLAKPERFQSDPPAALRLRDMPLQHTDSVVNLKRLVDWVTPEEGPAPQLDTVEVYVAMCGGNYKALPAPFRPNKDPGEIAVAMQLYTSPKEDNGRQFALKCIKFEKATRTDIAKEVFVSGTALTPHWGNSPDKKTPLKLFHYMMDRLGGVQISSWVQPSAAAAAAAGADVHDKGKRKAGYRYIEKHGPNSNNNNQFVERTDEMIHDENSPILGWMASGVKESPRNYASGAVCARTLGRWAVTLKRFDPSPFDRIVVPILRSHDVHGTMWIGKTRVGKSTASKTIGFAISAYQIEKHRRPDLLPSVITAKKIVFLRLEPGAMFKPAIADDTVLAKWEPDAVKAFLDPAEEDALLWARWGGASFEQNLSRQICVNPYSEEFEATVKSVSREKEEVAFSDFIKIIDCSFICEKAAQLPDDGRGGVHGEVQLCAPLAELGALSGGIHDEGAKPSLSAASSRETRSLHAPDARHPQCIQERPDSRSIRLRPAHEVGRGRHEEVSAGRGARAVIGGPWPRALRPGRAHDIHSQRWPRSRRAAGRGANGSHERPLVSRPAPRAPFSKIRVISISS</sequence>
<reference evidence="2" key="1">
    <citation type="submission" date="2023-10" db="EMBL/GenBank/DDBJ databases">
        <authorList>
            <person name="Chen Y."/>
            <person name="Shah S."/>
            <person name="Dougan E. K."/>
            <person name="Thang M."/>
            <person name="Chan C."/>
        </authorList>
    </citation>
    <scope>NUCLEOTIDE SEQUENCE [LARGE SCALE GENOMIC DNA]</scope>
</reference>
<gene>
    <name evidence="2" type="ORF">PCOR1329_LOCUS46245</name>
</gene>
<dbReference type="EMBL" id="CAUYUJ010015560">
    <property type="protein sequence ID" value="CAK0855527.1"/>
    <property type="molecule type" value="Genomic_DNA"/>
</dbReference>
<feature type="compositionally biased region" description="Basic and acidic residues" evidence="1">
    <location>
        <begin position="497"/>
        <end position="539"/>
    </location>
</feature>